<dbReference type="AlphaFoldDB" id="A0A139AKM1"/>
<dbReference type="Proteomes" id="UP000070544">
    <property type="component" value="Unassembled WGS sequence"/>
</dbReference>
<dbReference type="InterPro" id="IPR051966">
    <property type="entry name" value="RPAP3"/>
</dbReference>
<evidence type="ECO:0000256" key="1">
    <source>
        <dbReference type="ARBA" id="ARBA00022737"/>
    </source>
</evidence>
<dbReference type="OrthoDB" id="629492at2759"/>
<evidence type="ECO:0000256" key="4">
    <source>
        <dbReference type="ARBA" id="ARBA00040133"/>
    </source>
</evidence>
<evidence type="ECO:0000259" key="6">
    <source>
        <dbReference type="Pfam" id="PF13877"/>
    </source>
</evidence>
<feature type="compositionally biased region" description="Basic and acidic residues" evidence="5">
    <location>
        <begin position="33"/>
        <end position="44"/>
    </location>
</feature>
<feature type="region of interest" description="Disordered" evidence="5">
    <location>
        <begin position="128"/>
        <end position="149"/>
    </location>
</feature>
<protein>
    <recommendedName>
        <fullName evidence="4">RNA polymerase II-associated protein 3</fullName>
    </recommendedName>
</protein>
<dbReference type="SMART" id="SM00028">
    <property type="entry name" value="TPR"/>
    <property type="match status" value="3"/>
</dbReference>
<feature type="region of interest" description="Disordered" evidence="5">
    <location>
        <begin position="33"/>
        <end position="106"/>
    </location>
</feature>
<gene>
    <name evidence="7" type="ORF">M427DRAFT_54613</name>
</gene>
<organism evidence="7 8">
    <name type="scientific">Gonapodya prolifera (strain JEL478)</name>
    <name type="common">Monoblepharis prolifera</name>
    <dbReference type="NCBI Taxonomy" id="1344416"/>
    <lineage>
        <taxon>Eukaryota</taxon>
        <taxon>Fungi</taxon>
        <taxon>Fungi incertae sedis</taxon>
        <taxon>Chytridiomycota</taxon>
        <taxon>Chytridiomycota incertae sedis</taxon>
        <taxon>Monoblepharidomycetes</taxon>
        <taxon>Monoblepharidales</taxon>
        <taxon>Gonapodyaceae</taxon>
        <taxon>Gonapodya</taxon>
    </lineage>
</organism>
<feature type="region of interest" description="Disordered" evidence="5">
    <location>
        <begin position="456"/>
        <end position="507"/>
    </location>
</feature>
<keyword evidence="2" id="KW-0802">TPR repeat</keyword>
<dbReference type="InterPro" id="IPR011990">
    <property type="entry name" value="TPR-like_helical_dom_sf"/>
</dbReference>
<dbReference type="PANTHER" id="PTHR46423:SF1">
    <property type="entry name" value="RNA POLYMERASE II-ASSOCIATED PROTEIN 3"/>
    <property type="match status" value="1"/>
</dbReference>
<dbReference type="EMBL" id="KQ965747">
    <property type="protein sequence ID" value="KXS17317.1"/>
    <property type="molecule type" value="Genomic_DNA"/>
</dbReference>
<dbReference type="OMA" id="NGTHELF"/>
<feature type="compositionally biased region" description="Polar residues" evidence="5">
    <location>
        <begin position="464"/>
        <end position="483"/>
    </location>
</feature>
<feature type="compositionally biased region" description="Low complexity" evidence="5">
    <location>
        <begin position="59"/>
        <end position="70"/>
    </location>
</feature>
<accession>A0A139AKM1</accession>
<dbReference type="GO" id="GO:0101031">
    <property type="term" value="C:protein folding chaperone complex"/>
    <property type="evidence" value="ECO:0007669"/>
    <property type="project" value="TreeGrafter"/>
</dbReference>
<reference evidence="7 8" key="1">
    <citation type="journal article" date="2015" name="Genome Biol. Evol.">
        <title>Phylogenomic analyses indicate that early fungi evolved digesting cell walls of algal ancestors of land plants.</title>
        <authorList>
            <person name="Chang Y."/>
            <person name="Wang S."/>
            <person name="Sekimoto S."/>
            <person name="Aerts A.L."/>
            <person name="Choi C."/>
            <person name="Clum A."/>
            <person name="LaButti K.M."/>
            <person name="Lindquist E.A."/>
            <person name="Yee Ngan C."/>
            <person name="Ohm R.A."/>
            <person name="Salamov A.A."/>
            <person name="Grigoriev I.V."/>
            <person name="Spatafora J.W."/>
            <person name="Berbee M.L."/>
        </authorList>
    </citation>
    <scope>NUCLEOTIDE SEQUENCE [LARGE SCALE GENOMIC DNA]</scope>
    <source>
        <strain evidence="7 8">JEL478</strain>
    </source>
</reference>
<dbReference type="SUPFAM" id="SSF48452">
    <property type="entry name" value="TPR-like"/>
    <property type="match status" value="1"/>
</dbReference>
<evidence type="ECO:0000313" key="7">
    <source>
        <dbReference type="EMBL" id="KXS17317.1"/>
    </source>
</evidence>
<dbReference type="InterPro" id="IPR019734">
    <property type="entry name" value="TPR_rpt"/>
</dbReference>
<sequence>MSSSTQLQFQIRQNAQEIQDYVADLRVWEKEIKEKDKNAKDTTRKKALPPVRGVNVDISPPSSRSTSRAPSPTPAPESKETPTAISNGTSHSEPTKLEPQRHQRIKSSDYRAWDTFDVDKMVEVVDADAETSKSSSDKPKKADQANAKKPIPMVADLGFEPSMSEKKRLEKALMEKEIGNELFKKSLFAQSIPHYSTAMSLDPKDPVYPLNRAAAFLKLRQWSDAEKDCNVVLKLDAKNVKGLWRRGIARRELGHLTRAKEDLELAAVLEPTNKSVKEELKNVLAAIKAPQSASASKKVERPLRRRLKIVEVGEPVPDTEFAPPQPVAFADVRKTVIERVSPPSTPSNQPALRPSSANTSPSPPQTSRPVSDRVVERTPMLAVATPSPPRATARATPVPEQKSSPTPRIMEVPADEPLASKPASRSSSPPRPKTSSPPRKPLISEVVSVLQGRTAPSLEASTAKEISSPATLPNTGLPSSSTLPRLAESSAPSKDDAPLTPRVKIPPPPTTLLEFERGWRSTKGDVVATYIYLKSIPISAYPSLLKSGLESHHLTRILSSLQDFYLARDPLEETLNTLKGLRSVPRFAMGVMFLGKDEKTTLDHIFKHLLSTSERDGSGIARNDVLDLAKAYQIKI</sequence>
<dbReference type="Gene3D" id="1.25.40.10">
    <property type="entry name" value="Tetratricopeptide repeat domain"/>
    <property type="match status" value="1"/>
</dbReference>
<name>A0A139AKM1_GONPJ</name>
<dbReference type="PANTHER" id="PTHR46423">
    <property type="entry name" value="RNA POLYMERASE II-ASSOCIATED PROTEIN 3"/>
    <property type="match status" value="1"/>
</dbReference>
<feature type="compositionally biased region" description="Polar residues" evidence="5">
    <location>
        <begin position="346"/>
        <end position="360"/>
    </location>
</feature>
<feature type="compositionally biased region" description="Polar residues" evidence="5">
    <location>
        <begin position="81"/>
        <end position="92"/>
    </location>
</feature>
<feature type="domain" description="RNA-polymerase II-associated protein 3-like C-terminal" evidence="6">
    <location>
        <begin position="508"/>
        <end position="599"/>
    </location>
</feature>
<dbReference type="STRING" id="1344416.A0A139AKM1"/>
<evidence type="ECO:0000313" key="8">
    <source>
        <dbReference type="Proteomes" id="UP000070544"/>
    </source>
</evidence>
<keyword evidence="8" id="KW-1185">Reference proteome</keyword>
<dbReference type="InterPro" id="IPR025986">
    <property type="entry name" value="RPAP3-like_C"/>
</dbReference>
<keyword evidence="1" id="KW-0677">Repeat</keyword>
<dbReference type="Pfam" id="PF13877">
    <property type="entry name" value="RPAP3_C"/>
    <property type="match status" value="1"/>
</dbReference>
<feature type="compositionally biased region" description="Basic and acidic residues" evidence="5">
    <location>
        <begin position="93"/>
        <end position="106"/>
    </location>
</feature>
<evidence type="ECO:0000256" key="2">
    <source>
        <dbReference type="ARBA" id="ARBA00022803"/>
    </source>
</evidence>
<proteinExistence type="inferred from homology"/>
<evidence type="ECO:0000256" key="5">
    <source>
        <dbReference type="SAM" id="MobiDB-lite"/>
    </source>
</evidence>
<evidence type="ECO:0000256" key="3">
    <source>
        <dbReference type="ARBA" id="ARBA00038275"/>
    </source>
</evidence>
<feature type="compositionally biased region" description="Low complexity" evidence="5">
    <location>
        <begin position="382"/>
        <end position="399"/>
    </location>
</feature>
<feature type="region of interest" description="Disordered" evidence="5">
    <location>
        <begin position="340"/>
        <end position="442"/>
    </location>
</feature>
<feature type="compositionally biased region" description="Low complexity" evidence="5">
    <location>
        <begin position="420"/>
        <end position="437"/>
    </location>
</feature>
<comment type="similarity">
    <text evidence="3">Belongs to the RPAP3 family.</text>
</comment>